<dbReference type="SUPFAM" id="SSF48371">
    <property type="entry name" value="ARM repeat"/>
    <property type="match status" value="2"/>
</dbReference>
<dbReference type="PANTHER" id="PTHR12697:SF38">
    <property type="entry name" value="PBS LYASE HEAT DOMAIN PROTEIN REPEAT-CONTAINING PROTEIN"/>
    <property type="match status" value="1"/>
</dbReference>
<dbReference type="InterPro" id="IPR016024">
    <property type="entry name" value="ARM-type_fold"/>
</dbReference>
<name>A0A7Y9S720_9ACTN</name>
<sequence length="350" mass="37229">MKLVLWVVVGLLLAAVAFILLLLILRVGGGIREARRAREHAVSRQSVLTLILGEPEEIDRARAELVAMRGGVWRRAEQQMFSLLPKVSGDARERLVEIVREAGAADQARRMLNARSLVVRCRGAHRLGALGEAADVPALAARLDDRSFLVRRVTLRALGNIGSPAAVPAILASAQDPQLTRDVVSALQRIGMDAAHELRDRLAECLAGQDDHTERIAELIAVSLGLIGDTAAVPILSRALETTSDPVRAEAATALGRIGTPSAVDPLIEALDTDHDRVRRHVAQALGEIGDARAAAALGAALLESPRLTARALAAALLRLGVDGREVLTAHSSPYAREALVIADLREGVG</sequence>
<evidence type="ECO:0000313" key="1">
    <source>
        <dbReference type="EMBL" id="NYG60575.1"/>
    </source>
</evidence>
<dbReference type="AlphaFoldDB" id="A0A7Y9S720"/>
<reference evidence="1 2" key="1">
    <citation type="submission" date="2020-07" db="EMBL/GenBank/DDBJ databases">
        <title>Sequencing the genomes of 1000 actinobacteria strains.</title>
        <authorList>
            <person name="Klenk H.-P."/>
        </authorList>
    </citation>
    <scope>NUCLEOTIDE SEQUENCE [LARGE SCALE GENOMIC DNA]</scope>
    <source>
        <strain evidence="1 2">DSM 23819</strain>
    </source>
</reference>
<dbReference type="PANTHER" id="PTHR12697">
    <property type="entry name" value="PBS LYASE HEAT-LIKE PROTEIN"/>
    <property type="match status" value="1"/>
</dbReference>
<gene>
    <name evidence="1" type="ORF">BJ980_003498</name>
</gene>
<dbReference type="Pfam" id="PF13646">
    <property type="entry name" value="HEAT_2"/>
    <property type="match status" value="2"/>
</dbReference>
<proteinExistence type="predicted"/>
<keyword evidence="2" id="KW-1185">Reference proteome</keyword>
<dbReference type="EMBL" id="JACCAA010000001">
    <property type="protein sequence ID" value="NYG60575.1"/>
    <property type="molecule type" value="Genomic_DNA"/>
</dbReference>
<accession>A0A7Y9S720</accession>
<comment type="caution">
    <text evidence="1">The sequence shown here is derived from an EMBL/GenBank/DDBJ whole genome shotgun (WGS) entry which is preliminary data.</text>
</comment>
<dbReference type="RefSeq" id="WP_179503489.1">
    <property type="nucleotide sequence ID" value="NZ_JACCAA010000001.1"/>
</dbReference>
<dbReference type="SMART" id="SM00567">
    <property type="entry name" value="EZ_HEAT"/>
    <property type="match status" value="5"/>
</dbReference>
<protein>
    <submittedName>
        <fullName evidence="1">HEAT repeat protein</fullName>
    </submittedName>
</protein>
<dbReference type="Proteomes" id="UP000540656">
    <property type="component" value="Unassembled WGS sequence"/>
</dbReference>
<dbReference type="InterPro" id="IPR004155">
    <property type="entry name" value="PBS_lyase_HEAT"/>
</dbReference>
<dbReference type="GO" id="GO:0016491">
    <property type="term" value="F:oxidoreductase activity"/>
    <property type="evidence" value="ECO:0007669"/>
    <property type="project" value="TreeGrafter"/>
</dbReference>
<dbReference type="Gene3D" id="1.25.10.10">
    <property type="entry name" value="Leucine-rich Repeat Variant"/>
    <property type="match status" value="3"/>
</dbReference>
<evidence type="ECO:0000313" key="2">
    <source>
        <dbReference type="Proteomes" id="UP000540656"/>
    </source>
</evidence>
<organism evidence="1 2">
    <name type="scientific">Nocardioides daedukensis</name>
    <dbReference type="NCBI Taxonomy" id="634462"/>
    <lineage>
        <taxon>Bacteria</taxon>
        <taxon>Bacillati</taxon>
        <taxon>Actinomycetota</taxon>
        <taxon>Actinomycetes</taxon>
        <taxon>Propionibacteriales</taxon>
        <taxon>Nocardioidaceae</taxon>
        <taxon>Nocardioides</taxon>
    </lineage>
</organism>
<dbReference type="InterPro" id="IPR011989">
    <property type="entry name" value="ARM-like"/>
</dbReference>